<accession>A0A939DP98</accession>
<keyword evidence="3" id="KW-1185">Reference proteome</keyword>
<keyword evidence="2" id="KW-0456">Lyase</keyword>
<dbReference type="EMBL" id="JAFKCV010000005">
    <property type="protein sequence ID" value="MBN7825760.1"/>
    <property type="molecule type" value="Genomic_DNA"/>
</dbReference>
<gene>
    <name evidence="2" type="ORF">J0A66_11040</name>
</gene>
<dbReference type="GO" id="GO:0016829">
    <property type="term" value="F:lyase activity"/>
    <property type="evidence" value="ECO:0007669"/>
    <property type="project" value="UniProtKB-KW"/>
</dbReference>
<sequence length="273" mass="28403">MSGHSVQSFKALHQGERPLVLVNIWDAASAALVQAGGAQALATSSASLAWSLGYADGDVLPVQELLAAVGRIVRVARVPLTVDIEGGYSDDPARVAELARQLAHLGVAGINLEDGTGTVESLAEKIGAIRAAVADELFINARTDVYLRGLAEGEAALVETIRRLQTYRQAGADGGFVPGLLDEAIVAQLVEAVAMPLNLMVTADSTLIARMAVLGIRRFSMGPGPFLQAYGALLAQAGTMASPVESETRVGARIMPGTTNTELDFGRMNGLLG</sequence>
<organism evidence="2 3">
    <name type="scientific">Bowmanella dokdonensis</name>
    <dbReference type="NCBI Taxonomy" id="751969"/>
    <lineage>
        <taxon>Bacteria</taxon>
        <taxon>Pseudomonadati</taxon>
        <taxon>Pseudomonadota</taxon>
        <taxon>Gammaproteobacteria</taxon>
        <taxon>Alteromonadales</taxon>
        <taxon>Alteromonadaceae</taxon>
        <taxon>Bowmanella</taxon>
    </lineage>
</organism>
<dbReference type="Pfam" id="PF13714">
    <property type="entry name" value="PEP_mutase"/>
    <property type="match status" value="1"/>
</dbReference>
<dbReference type="SUPFAM" id="SSF51621">
    <property type="entry name" value="Phosphoenolpyruvate/pyruvate domain"/>
    <property type="match status" value="1"/>
</dbReference>
<dbReference type="AlphaFoldDB" id="A0A939DP98"/>
<dbReference type="RefSeq" id="WP_206573870.1">
    <property type="nucleotide sequence ID" value="NZ_JAFKCV010000005.1"/>
</dbReference>
<evidence type="ECO:0000313" key="3">
    <source>
        <dbReference type="Proteomes" id="UP000664654"/>
    </source>
</evidence>
<evidence type="ECO:0000313" key="2">
    <source>
        <dbReference type="EMBL" id="MBN7825760.1"/>
    </source>
</evidence>
<dbReference type="InterPro" id="IPR040442">
    <property type="entry name" value="Pyrv_kinase-like_dom_sf"/>
</dbReference>
<dbReference type="PANTHER" id="PTHR42905">
    <property type="entry name" value="PHOSPHOENOLPYRUVATE CARBOXYLASE"/>
    <property type="match status" value="1"/>
</dbReference>
<proteinExistence type="predicted"/>
<dbReference type="GO" id="GO:0046872">
    <property type="term" value="F:metal ion binding"/>
    <property type="evidence" value="ECO:0007669"/>
    <property type="project" value="UniProtKB-KW"/>
</dbReference>
<dbReference type="InterPro" id="IPR015813">
    <property type="entry name" value="Pyrv/PenolPyrv_kinase-like_dom"/>
</dbReference>
<dbReference type="Proteomes" id="UP000664654">
    <property type="component" value="Unassembled WGS sequence"/>
</dbReference>
<keyword evidence="1" id="KW-0479">Metal-binding</keyword>
<comment type="caution">
    <text evidence="2">The sequence shown here is derived from an EMBL/GenBank/DDBJ whole genome shotgun (WGS) entry which is preliminary data.</text>
</comment>
<evidence type="ECO:0000256" key="1">
    <source>
        <dbReference type="ARBA" id="ARBA00022723"/>
    </source>
</evidence>
<dbReference type="CDD" id="cd00377">
    <property type="entry name" value="ICL_PEPM"/>
    <property type="match status" value="1"/>
</dbReference>
<dbReference type="InterPro" id="IPR039556">
    <property type="entry name" value="ICL/PEPM"/>
</dbReference>
<name>A0A939DP98_9ALTE</name>
<protein>
    <submittedName>
        <fullName evidence="2">Isocitrate lyase/phosphoenolpyruvate mutase family protein</fullName>
    </submittedName>
</protein>
<dbReference type="Gene3D" id="3.20.20.60">
    <property type="entry name" value="Phosphoenolpyruvate-binding domains"/>
    <property type="match status" value="1"/>
</dbReference>
<dbReference type="PANTHER" id="PTHR42905:SF16">
    <property type="entry name" value="CARBOXYPHOSPHONOENOLPYRUVATE PHOSPHONOMUTASE-LIKE PROTEIN (AFU_ORTHOLOGUE AFUA_5G07230)"/>
    <property type="match status" value="1"/>
</dbReference>
<reference evidence="2" key="1">
    <citation type="submission" date="2021-03" db="EMBL/GenBank/DDBJ databases">
        <title>novel species isolated from a fishpond in China.</title>
        <authorList>
            <person name="Lu H."/>
            <person name="Cai Z."/>
        </authorList>
    </citation>
    <scope>NUCLEOTIDE SEQUENCE</scope>
    <source>
        <strain evidence="2">JCM 30855</strain>
    </source>
</reference>